<dbReference type="CDD" id="cd00075">
    <property type="entry name" value="HATPase"/>
    <property type="match status" value="1"/>
</dbReference>
<dbReference type="PRINTS" id="PR00344">
    <property type="entry name" value="BCTRLSENSOR"/>
</dbReference>
<dbReference type="InterPro" id="IPR036890">
    <property type="entry name" value="HATPase_C_sf"/>
</dbReference>
<dbReference type="SMART" id="SM00448">
    <property type="entry name" value="REC"/>
    <property type="match status" value="1"/>
</dbReference>
<evidence type="ECO:0000259" key="9">
    <source>
        <dbReference type="PROSITE" id="PS50109"/>
    </source>
</evidence>
<keyword evidence="6" id="KW-0902">Two-component regulatory system</keyword>
<dbReference type="InterPro" id="IPR036097">
    <property type="entry name" value="HisK_dim/P_sf"/>
</dbReference>
<reference evidence="11" key="2">
    <citation type="submission" date="2020-09" db="EMBL/GenBank/DDBJ databases">
        <authorList>
            <person name="Sun Q."/>
            <person name="Kim S."/>
        </authorList>
    </citation>
    <scope>NUCLEOTIDE SEQUENCE</scope>
    <source>
        <strain evidence="11">KCTC 23430</strain>
    </source>
</reference>
<keyword evidence="12" id="KW-1185">Reference proteome</keyword>
<dbReference type="Proteomes" id="UP000644693">
    <property type="component" value="Unassembled WGS sequence"/>
</dbReference>
<keyword evidence="3 7" id="KW-0597">Phosphoprotein</keyword>
<dbReference type="InterPro" id="IPR005467">
    <property type="entry name" value="His_kinase_dom"/>
</dbReference>
<keyword evidence="8" id="KW-1133">Transmembrane helix</keyword>
<dbReference type="InterPro" id="IPR003661">
    <property type="entry name" value="HisK_dim/P_dom"/>
</dbReference>
<dbReference type="SMART" id="SM00388">
    <property type="entry name" value="HisKA"/>
    <property type="match status" value="1"/>
</dbReference>
<dbReference type="Gene3D" id="3.40.50.2300">
    <property type="match status" value="1"/>
</dbReference>
<dbReference type="InterPro" id="IPR011006">
    <property type="entry name" value="CheY-like_superfamily"/>
</dbReference>
<keyword evidence="4" id="KW-0808">Transferase</keyword>
<dbReference type="Pfam" id="PF00512">
    <property type="entry name" value="HisKA"/>
    <property type="match status" value="1"/>
</dbReference>
<evidence type="ECO:0000256" key="5">
    <source>
        <dbReference type="ARBA" id="ARBA00022777"/>
    </source>
</evidence>
<feature type="transmembrane region" description="Helical" evidence="8">
    <location>
        <begin position="16"/>
        <end position="35"/>
    </location>
</feature>
<comment type="catalytic activity">
    <reaction evidence="1">
        <text>ATP + protein L-histidine = ADP + protein N-phospho-L-histidine.</text>
        <dbReference type="EC" id="2.7.13.3"/>
    </reaction>
</comment>
<reference evidence="11" key="1">
    <citation type="journal article" date="2014" name="Int. J. Syst. Evol. Microbiol.">
        <title>Complete genome sequence of Corynebacterium casei LMG S-19264T (=DSM 44701T), isolated from a smear-ripened cheese.</title>
        <authorList>
            <consortium name="US DOE Joint Genome Institute (JGI-PGF)"/>
            <person name="Walter F."/>
            <person name="Albersmeier A."/>
            <person name="Kalinowski J."/>
            <person name="Ruckert C."/>
        </authorList>
    </citation>
    <scope>NUCLEOTIDE SEQUENCE</scope>
    <source>
        <strain evidence="11">KCTC 23430</strain>
    </source>
</reference>
<sequence length="589" mass="64801">MVRAERLDLLIRQSSRAAYTGILMAFLLAAILWYQADRLELFFWILCVIFSGLARIALYISYGRSTPAFDKLPGWERAYLATLMVYFATWGFGGLFLQRDVEPLYQVAVAYFLIGMAGSAISVFSANRLALVSSTFLLMTPLIIWLYVQGEMLTVGMGLGATAFLLSSLYAARILSTSLQQNLEMKHDLIAAKKESDQLTTALESALGVANEASNAKTRFLASASHDLRQPIHALSLLSSSLSSRTLDDKSERIAKSMQQSIGSLSRQLDTLLDVSKLDAGVVKAEVESFNLNQLLRNLQLEMSTLSDAADIEITLDCPQPCMVHTDPILLERIVRNLVSNTVAHNHGCTVSLAVTRENSRYALLVQDTGKGIAPEEQGRIFEEFYQLDNPTRDQDKGLGLGLAIVSRLQTLLNLDMQFESALGQGVRYVFTVPSSSIPDSPEQSDKNTVQRFEGLRILAVDDEANVREGMLHILETLGCEAKVAATANEAVEISDAWQPHAVFVDFRLSSSESGVDVIRRLRLKSEHLPAYLVTGDKEAASAATEDSKDIPVLHKPLGGEELRTVLEKIMAQLRQEVLPSLATSPSLK</sequence>
<dbReference type="PROSITE" id="PS50109">
    <property type="entry name" value="HIS_KIN"/>
    <property type="match status" value="1"/>
</dbReference>
<dbReference type="SUPFAM" id="SSF55874">
    <property type="entry name" value="ATPase domain of HSP90 chaperone/DNA topoisomerase II/histidine kinase"/>
    <property type="match status" value="1"/>
</dbReference>
<evidence type="ECO:0000256" key="8">
    <source>
        <dbReference type="SAM" id="Phobius"/>
    </source>
</evidence>
<dbReference type="InterPro" id="IPR001789">
    <property type="entry name" value="Sig_transdc_resp-reg_receiver"/>
</dbReference>
<dbReference type="Pfam" id="PF02518">
    <property type="entry name" value="HATPase_c"/>
    <property type="match status" value="1"/>
</dbReference>
<feature type="transmembrane region" description="Helical" evidence="8">
    <location>
        <begin position="78"/>
        <end position="97"/>
    </location>
</feature>
<organism evidence="11 12">
    <name type="scientific">Parahalioglobus pacificus</name>
    <dbReference type="NCBI Taxonomy" id="930806"/>
    <lineage>
        <taxon>Bacteria</taxon>
        <taxon>Pseudomonadati</taxon>
        <taxon>Pseudomonadota</taxon>
        <taxon>Gammaproteobacteria</taxon>
        <taxon>Cellvibrionales</taxon>
        <taxon>Halieaceae</taxon>
        <taxon>Parahalioglobus</taxon>
    </lineage>
</organism>
<dbReference type="PANTHER" id="PTHR43711:SF31">
    <property type="entry name" value="HISTIDINE KINASE"/>
    <property type="match status" value="1"/>
</dbReference>
<dbReference type="EMBL" id="BMYM01000001">
    <property type="protein sequence ID" value="GHD32059.1"/>
    <property type="molecule type" value="Genomic_DNA"/>
</dbReference>
<feature type="transmembrane region" description="Helical" evidence="8">
    <location>
        <begin position="41"/>
        <end position="58"/>
    </location>
</feature>
<dbReference type="PROSITE" id="PS50110">
    <property type="entry name" value="RESPONSE_REGULATORY"/>
    <property type="match status" value="1"/>
</dbReference>
<dbReference type="SUPFAM" id="SSF52172">
    <property type="entry name" value="CheY-like"/>
    <property type="match status" value="1"/>
</dbReference>
<keyword evidence="5" id="KW-0418">Kinase</keyword>
<dbReference type="InterPro" id="IPR004358">
    <property type="entry name" value="Sig_transdc_His_kin-like_C"/>
</dbReference>
<evidence type="ECO:0000256" key="6">
    <source>
        <dbReference type="ARBA" id="ARBA00023012"/>
    </source>
</evidence>
<dbReference type="CDD" id="cd00082">
    <property type="entry name" value="HisKA"/>
    <property type="match status" value="1"/>
</dbReference>
<gene>
    <name evidence="11" type="ORF">GCM10007053_15760</name>
</gene>
<evidence type="ECO:0000259" key="10">
    <source>
        <dbReference type="PROSITE" id="PS50110"/>
    </source>
</evidence>
<dbReference type="SUPFAM" id="SSF47384">
    <property type="entry name" value="Homodimeric domain of signal transducing histidine kinase"/>
    <property type="match status" value="1"/>
</dbReference>
<feature type="domain" description="Histidine kinase" evidence="9">
    <location>
        <begin position="223"/>
        <end position="437"/>
    </location>
</feature>
<evidence type="ECO:0000256" key="3">
    <source>
        <dbReference type="ARBA" id="ARBA00022553"/>
    </source>
</evidence>
<evidence type="ECO:0000313" key="12">
    <source>
        <dbReference type="Proteomes" id="UP000644693"/>
    </source>
</evidence>
<dbReference type="PANTHER" id="PTHR43711">
    <property type="entry name" value="TWO-COMPONENT HISTIDINE KINASE"/>
    <property type="match status" value="1"/>
</dbReference>
<accession>A0A918XHC9</accession>
<dbReference type="AlphaFoldDB" id="A0A918XHC9"/>
<feature type="transmembrane region" description="Helical" evidence="8">
    <location>
        <begin position="129"/>
        <end position="148"/>
    </location>
</feature>
<name>A0A918XHC9_9GAMM</name>
<dbReference type="InterPro" id="IPR050736">
    <property type="entry name" value="Sensor_HK_Regulatory"/>
</dbReference>
<evidence type="ECO:0000313" key="11">
    <source>
        <dbReference type="EMBL" id="GHD32059.1"/>
    </source>
</evidence>
<feature type="modified residue" description="4-aspartylphosphate" evidence="7">
    <location>
        <position position="506"/>
    </location>
</feature>
<feature type="transmembrane region" description="Helical" evidence="8">
    <location>
        <begin position="154"/>
        <end position="176"/>
    </location>
</feature>
<dbReference type="Gene3D" id="3.30.565.10">
    <property type="entry name" value="Histidine kinase-like ATPase, C-terminal domain"/>
    <property type="match status" value="1"/>
</dbReference>
<feature type="transmembrane region" description="Helical" evidence="8">
    <location>
        <begin position="103"/>
        <end position="124"/>
    </location>
</feature>
<proteinExistence type="predicted"/>
<protein>
    <recommendedName>
        <fullName evidence="2">histidine kinase</fullName>
        <ecNumber evidence="2">2.7.13.3</ecNumber>
    </recommendedName>
</protein>
<evidence type="ECO:0000256" key="2">
    <source>
        <dbReference type="ARBA" id="ARBA00012438"/>
    </source>
</evidence>
<dbReference type="CDD" id="cd00156">
    <property type="entry name" value="REC"/>
    <property type="match status" value="1"/>
</dbReference>
<dbReference type="SMART" id="SM00387">
    <property type="entry name" value="HATPase_c"/>
    <property type="match status" value="1"/>
</dbReference>
<keyword evidence="8" id="KW-0812">Transmembrane</keyword>
<feature type="domain" description="Response regulatory" evidence="10">
    <location>
        <begin position="457"/>
        <end position="571"/>
    </location>
</feature>
<evidence type="ECO:0000256" key="4">
    <source>
        <dbReference type="ARBA" id="ARBA00022679"/>
    </source>
</evidence>
<dbReference type="InterPro" id="IPR003594">
    <property type="entry name" value="HATPase_dom"/>
</dbReference>
<evidence type="ECO:0000256" key="7">
    <source>
        <dbReference type="PROSITE-ProRule" id="PRU00169"/>
    </source>
</evidence>
<dbReference type="GO" id="GO:0000155">
    <property type="term" value="F:phosphorelay sensor kinase activity"/>
    <property type="evidence" value="ECO:0007669"/>
    <property type="project" value="InterPro"/>
</dbReference>
<dbReference type="Gene3D" id="1.10.287.130">
    <property type="match status" value="1"/>
</dbReference>
<evidence type="ECO:0000256" key="1">
    <source>
        <dbReference type="ARBA" id="ARBA00000085"/>
    </source>
</evidence>
<dbReference type="EC" id="2.7.13.3" evidence="2"/>
<dbReference type="Pfam" id="PF00072">
    <property type="entry name" value="Response_reg"/>
    <property type="match status" value="1"/>
</dbReference>
<keyword evidence="8" id="KW-0472">Membrane</keyword>
<comment type="caution">
    <text evidence="11">The sequence shown here is derived from an EMBL/GenBank/DDBJ whole genome shotgun (WGS) entry which is preliminary data.</text>
</comment>